<comment type="cofactor">
    <cofactor evidence="1">
        <name>Mg(2+)</name>
        <dbReference type="ChEBI" id="CHEBI:18420"/>
    </cofactor>
</comment>
<dbReference type="PROSITE" id="PS51462">
    <property type="entry name" value="NUDIX"/>
    <property type="match status" value="1"/>
</dbReference>
<dbReference type="STRING" id="1050202.GCA_000384035_00695"/>
<dbReference type="EMBL" id="PVSR01000002">
    <property type="protein sequence ID" value="PRW64946.1"/>
    <property type="molecule type" value="Genomic_DNA"/>
</dbReference>
<organism evidence="11 12">
    <name type="scientific">Actinopolyspora mortivallis</name>
    <dbReference type="NCBI Taxonomy" id="33906"/>
    <lineage>
        <taxon>Bacteria</taxon>
        <taxon>Bacillati</taxon>
        <taxon>Actinomycetota</taxon>
        <taxon>Actinomycetes</taxon>
        <taxon>Actinopolysporales</taxon>
        <taxon>Actinopolysporaceae</taxon>
        <taxon>Actinopolyspora</taxon>
    </lineage>
</organism>
<dbReference type="AlphaFoldDB" id="A0A2T0H0Q9"/>
<feature type="domain" description="Nudix hydrolase" evidence="10">
    <location>
        <begin position="145"/>
        <end position="270"/>
    </location>
</feature>
<evidence type="ECO:0000256" key="2">
    <source>
        <dbReference type="ARBA" id="ARBA00001947"/>
    </source>
</evidence>
<evidence type="ECO:0000313" key="12">
    <source>
        <dbReference type="Proteomes" id="UP000239352"/>
    </source>
</evidence>
<dbReference type="Pfam" id="PF00293">
    <property type="entry name" value="NUDIX"/>
    <property type="match status" value="1"/>
</dbReference>
<evidence type="ECO:0000256" key="4">
    <source>
        <dbReference type="ARBA" id="ARBA00012381"/>
    </source>
</evidence>
<accession>A0A2T0H0Q9</accession>
<dbReference type="InterPro" id="IPR049734">
    <property type="entry name" value="NudC-like_C"/>
</dbReference>
<evidence type="ECO:0000256" key="7">
    <source>
        <dbReference type="ARBA" id="ARBA00022842"/>
    </source>
</evidence>
<dbReference type="PANTHER" id="PTHR42904:SF6">
    <property type="entry name" value="NAD-CAPPED RNA HYDROLASE NUDT12"/>
    <property type="match status" value="1"/>
</dbReference>
<proteinExistence type="inferred from homology"/>
<protein>
    <recommendedName>
        <fullName evidence="4">NAD(+) diphosphatase</fullName>
        <ecNumber evidence="4">3.6.1.22</ecNumber>
    </recommendedName>
</protein>
<dbReference type="CDD" id="cd03429">
    <property type="entry name" value="NUDIX_NADH_pyrophosphatase_Nudt13"/>
    <property type="match status" value="1"/>
</dbReference>
<dbReference type="Proteomes" id="UP000239352">
    <property type="component" value="Unassembled WGS sequence"/>
</dbReference>
<comment type="caution">
    <text evidence="11">The sequence shown here is derived from an EMBL/GenBank/DDBJ whole genome shotgun (WGS) entry which is preliminary data.</text>
</comment>
<dbReference type="InterPro" id="IPR015797">
    <property type="entry name" value="NUDIX_hydrolase-like_dom_sf"/>
</dbReference>
<name>A0A2T0H0Q9_ACTMO</name>
<evidence type="ECO:0000256" key="9">
    <source>
        <dbReference type="ARBA" id="ARBA00023679"/>
    </source>
</evidence>
<dbReference type="FunCoup" id="A0A2T0H0Q9">
    <property type="interactions" value="73"/>
</dbReference>
<keyword evidence="7" id="KW-0460">Magnesium</keyword>
<evidence type="ECO:0000256" key="1">
    <source>
        <dbReference type="ARBA" id="ARBA00001946"/>
    </source>
</evidence>
<dbReference type="Pfam" id="PF09297">
    <property type="entry name" value="Zn_ribbon_NUD"/>
    <property type="match status" value="1"/>
</dbReference>
<dbReference type="GO" id="GO:0006742">
    <property type="term" value="P:NADP+ catabolic process"/>
    <property type="evidence" value="ECO:0007669"/>
    <property type="project" value="TreeGrafter"/>
</dbReference>
<evidence type="ECO:0000256" key="8">
    <source>
        <dbReference type="ARBA" id="ARBA00023027"/>
    </source>
</evidence>
<sequence>MSRSPVELADAPRDDPAAAAELWRHGRVLLVDERGRTPAAPSGALRWWEPAELGNRPDAVLLGVHEGIARWAVRTPARDSGPEWRDLRLLGDWLGDAEAGLLTTAVGLLAWHDRARYCAVCGAGTERVRNGWARRCGGCLHEEYPRTDPSMICLVHDGADRVLLARKAGWPDERFSVLAGFVEVGESLEGCVRREVREEVGVRVSGIRYLGSQPWPFPRSLMVGFAAEADPDEPLRPADGEIAEAHWVHRDLVRKALEESGPVHGIRLPPGISIAHRMLRGWVLRQG</sequence>
<keyword evidence="5" id="KW-0479">Metal-binding</keyword>
<dbReference type="Gene3D" id="3.90.79.10">
    <property type="entry name" value="Nucleoside Triphosphate Pyrophosphohydrolase"/>
    <property type="match status" value="1"/>
</dbReference>
<dbReference type="GO" id="GO:0005829">
    <property type="term" value="C:cytosol"/>
    <property type="evidence" value="ECO:0007669"/>
    <property type="project" value="TreeGrafter"/>
</dbReference>
<evidence type="ECO:0000256" key="3">
    <source>
        <dbReference type="ARBA" id="ARBA00009595"/>
    </source>
</evidence>
<dbReference type="SUPFAM" id="SSF55811">
    <property type="entry name" value="Nudix"/>
    <property type="match status" value="1"/>
</dbReference>
<dbReference type="InterPro" id="IPR020084">
    <property type="entry name" value="NUDIX_hydrolase_CS"/>
</dbReference>
<evidence type="ECO:0000256" key="5">
    <source>
        <dbReference type="ARBA" id="ARBA00022723"/>
    </source>
</evidence>
<dbReference type="NCBIfam" id="NF001299">
    <property type="entry name" value="PRK00241.1"/>
    <property type="match status" value="1"/>
</dbReference>
<gene>
    <name evidence="11" type="ORF">CEP50_02930</name>
</gene>
<dbReference type="GO" id="GO:0019677">
    <property type="term" value="P:NAD+ catabolic process"/>
    <property type="evidence" value="ECO:0007669"/>
    <property type="project" value="TreeGrafter"/>
</dbReference>
<keyword evidence="12" id="KW-1185">Reference proteome</keyword>
<comment type="similarity">
    <text evidence="3">Belongs to the Nudix hydrolase family. NudC subfamily.</text>
</comment>
<comment type="cofactor">
    <cofactor evidence="2">
        <name>Zn(2+)</name>
        <dbReference type="ChEBI" id="CHEBI:29105"/>
    </cofactor>
</comment>
<dbReference type="GO" id="GO:0046872">
    <property type="term" value="F:metal ion binding"/>
    <property type="evidence" value="ECO:0007669"/>
    <property type="project" value="UniProtKB-KW"/>
</dbReference>
<evidence type="ECO:0000313" key="11">
    <source>
        <dbReference type="EMBL" id="PRW64946.1"/>
    </source>
</evidence>
<dbReference type="Pfam" id="PF09296">
    <property type="entry name" value="NUDIX-like"/>
    <property type="match status" value="1"/>
</dbReference>
<dbReference type="InParanoid" id="A0A2T0H0Q9"/>
<dbReference type="InterPro" id="IPR015376">
    <property type="entry name" value="Znr_NADH_PPase"/>
</dbReference>
<keyword evidence="6" id="KW-0378">Hydrolase</keyword>
<evidence type="ECO:0000259" key="10">
    <source>
        <dbReference type="PROSITE" id="PS51462"/>
    </source>
</evidence>
<dbReference type="InterPro" id="IPR000086">
    <property type="entry name" value="NUDIX_hydrolase_dom"/>
</dbReference>
<dbReference type="EC" id="3.6.1.22" evidence="4"/>
<evidence type="ECO:0000256" key="6">
    <source>
        <dbReference type="ARBA" id="ARBA00022801"/>
    </source>
</evidence>
<keyword evidence="8" id="KW-0520">NAD</keyword>
<dbReference type="PROSITE" id="PS00893">
    <property type="entry name" value="NUDIX_BOX"/>
    <property type="match status" value="1"/>
</dbReference>
<dbReference type="PANTHER" id="PTHR42904">
    <property type="entry name" value="NUDIX HYDROLASE, NUDC SUBFAMILY"/>
    <property type="match status" value="1"/>
</dbReference>
<dbReference type="InterPro" id="IPR050241">
    <property type="entry name" value="NAD-cap_RNA_hydrolase_NudC"/>
</dbReference>
<dbReference type="GO" id="GO:0035529">
    <property type="term" value="F:NADH pyrophosphatase activity"/>
    <property type="evidence" value="ECO:0007669"/>
    <property type="project" value="TreeGrafter"/>
</dbReference>
<dbReference type="Gene3D" id="3.90.79.20">
    <property type="match status" value="1"/>
</dbReference>
<reference evidence="11 12" key="1">
    <citation type="submission" date="2018-03" db="EMBL/GenBank/DDBJ databases">
        <title>Actinopolyspora mortivallis from Sahara, screening for active biomolecules.</title>
        <authorList>
            <person name="Selama O."/>
            <person name="Wellington E.M.H."/>
            <person name="Hacene H."/>
        </authorList>
    </citation>
    <scope>NUCLEOTIDE SEQUENCE [LARGE SCALE GENOMIC DNA]</scope>
    <source>
        <strain evidence="11 12">M5A</strain>
    </source>
</reference>
<comment type="catalytic activity">
    <reaction evidence="9">
        <text>a 5'-end NAD(+)-phospho-ribonucleoside in mRNA + H2O = a 5'-end phospho-adenosine-phospho-ribonucleoside in mRNA + beta-nicotinamide D-ribonucleotide + 2 H(+)</text>
        <dbReference type="Rhea" id="RHEA:60876"/>
        <dbReference type="Rhea" id="RHEA-COMP:15698"/>
        <dbReference type="Rhea" id="RHEA-COMP:15719"/>
        <dbReference type="ChEBI" id="CHEBI:14649"/>
        <dbReference type="ChEBI" id="CHEBI:15377"/>
        <dbReference type="ChEBI" id="CHEBI:15378"/>
        <dbReference type="ChEBI" id="CHEBI:144029"/>
        <dbReference type="ChEBI" id="CHEBI:144051"/>
    </reaction>
    <physiologicalReaction direction="left-to-right" evidence="9">
        <dbReference type="Rhea" id="RHEA:60877"/>
    </physiologicalReaction>
</comment>
<dbReference type="InterPro" id="IPR015375">
    <property type="entry name" value="NADH_PPase-like_N"/>
</dbReference>